<evidence type="ECO:0000313" key="2">
    <source>
        <dbReference type="EMBL" id="KKU63917.1"/>
    </source>
</evidence>
<feature type="transmembrane region" description="Helical" evidence="1">
    <location>
        <begin position="40"/>
        <end position="59"/>
    </location>
</feature>
<sequence>MLKFRPKSKRMEMEPEQMSQQEFFIDEESEDKRKETIGNLSLLTVSLFGFLFMVQVAAIDGVSRKVFNGSTGPICCLYPALFVAESFAWELIWNDPNANFLRMINNAWMAKVREKAPYE</sequence>
<dbReference type="AlphaFoldDB" id="A0A0G1S3F5"/>
<organism evidence="2 3">
    <name type="scientific">Candidatus Amesbacteria bacterium GW2011_GWC1_47_15</name>
    <dbReference type="NCBI Taxonomy" id="1618364"/>
    <lineage>
        <taxon>Bacteria</taxon>
        <taxon>Candidatus Amesiibacteriota</taxon>
    </lineage>
</organism>
<accession>A0A0G1S3F5</accession>
<gene>
    <name evidence="2" type="ORF">UX86_C0015G0007</name>
</gene>
<protein>
    <submittedName>
        <fullName evidence="2">Uncharacterized protein</fullName>
    </submittedName>
</protein>
<dbReference type="STRING" id="1618364.UX86_C0015G0007"/>
<keyword evidence="1" id="KW-0472">Membrane</keyword>
<evidence type="ECO:0000313" key="3">
    <source>
        <dbReference type="Proteomes" id="UP000034502"/>
    </source>
</evidence>
<dbReference type="Proteomes" id="UP000034502">
    <property type="component" value="Unassembled WGS sequence"/>
</dbReference>
<keyword evidence="1" id="KW-1133">Transmembrane helix</keyword>
<name>A0A0G1S3F5_9BACT</name>
<proteinExistence type="predicted"/>
<feature type="transmembrane region" description="Helical" evidence="1">
    <location>
        <begin position="71"/>
        <end position="93"/>
    </location>
</feature>
<dbReference type="EMBL" id="LCNU01000015">
    <property type="protein sequence ID" value="KKU63917.1"/>
    <property type="molecule type" value="Genomic_DNA"/>
</dbReference>
<keyword evidence="1" id="KW-0812">Transmembrane</keyword>
<evidence type="ECO:0000256" key="1">
    <source>
        <dbReference type="SAM" id="Phobius"/>
    </source>
</evidence>
<comment type="caution">
    <text evidence="2">The sequence shown here is derived from an EMBL/GenBank/DDBJ whole genome shotgun (WGS) entry which is preliminary data.</text>
</comment>
<reference evidence="2 3" key="1">
    <citation type="journal article" date="2015" name="Nature">
        <title>rRNA introns, odd ribosomes, and small enigmatic genomes across a large radiation of phyla.</title>
        <authorList>
            <person name="Brown C.T."/>
            <person name="Hug L.A."/>
            <person name="Thomas B.C."/>
            <person name="Sharon I."/>
            <person name="Castelle C.J."/>
            <person name="Singh A."/>
            <person name="Wilkins M.J."/>
            <person name="Williams K.H."/>
            <person name="Banfield J.F."/>
        </authorList>
    </citation>
    <scope>NUCLEOTIDE SEQUENCE [LARGE SCALE GENOMIC DNA]</scope>
</reference>